<sequence>MPPLPPSEHASLIEWLSQIPDNLLLSQLSIPGTHNSSAHHLSLPSVQCQGTSVTDQLRHGVRFFDFRVAKPFLTNCGNAFGSSPDDLQVVHGSFPVRLPFPVKLEDELNEIYAFLQQHPTETAIVSIKMEGDTSVWQGDDFPNLIWNRYVGPSQDRWFLENRIPQMGEARGRAILFRRFGLKENAIRNDSNFGFEAAWWKYNTPEDDRGRFVVQDWNEVNSPEDIQKKVHYINAQVERAVSYNATAESTQGDTAKFYVNFCSGSNFWDPRCWPKGVAKGVNANIEANSNGMGFIIIDYAETRDWEIPRKLVAHSLQVARKHG</sequence>
<dbReference type="SMART" id="SM00148">
    <property type="entry name" value="PLCXc"/>
    <property type="match status" value="1"/>
</dbReference>
<dbReference type="Pfam" id="PF00388">
    <property type="entry name" value="PI-PLC-X"/>
    <property type="match status" value="1"/>
</dbReference>
<dbReference type="PANTHER" id="PTHR13593">
    <property type="match status" value="1"/>
</dbReference>
<dbReference type="Gene3D" id="3.20.20.190">
    <property type="entry name" value="Phosphatidylinositol (PI) phosphodiesterase"/>
    <property type="match status" value="1"/>
</dbReference>
<protein>
    <recommendedName>
        <fullName evidence="1">Phosphatidylinositol-specific phospholipase C X domain-containing protein</fullName>
    </recommendedName>
</protein>
<dbReference type="AlphaFoldDB" id="A0A5E8BYC5"/>
<dbReference type="OrthoDB" id="1046782at2759"/>
<evidence type="ECO:0000259" key="1">
    <source>
        <dbReference type="SMART" id="SM00148"/>
    </source>
</evidence>
<dbReference type="InterPro" id="IPR017946">
    <property type="entry name" value="PLC-like_Pdiesterase_TIM-brl"/>
</dbReference>
<evidence type="ECO:0000313" key="3">
    <source>
        <dbReference type="Proteomes" id="UP000398389"/>
    </source>
</evidence>
<dbReference type="SUPFAM" id="SSF51695">
    <property type="entry name" value="PLC-like phosphodiesterases"/>
    <property type="match status" value="1"/>
</dbReference>
<organism evidence="2 3">
    <name type="scientific">Magnusiomyces paraingens</name>
    <dbReference type="NCBI Taxonomy" id="2606893"/>
    <lineage>
        <taxon>Eukaryota</taxon>
        <taxon>Fungi</taxon>
        <taxon>Dikarya</taxon>
        <taxon>Ascomycota</taxon>
        <taxon>Saccharomycotina</taxon>
        <taxon>Dipodascomycetes</taxon>
        <taxon>Dipodascales</taxon>
        <taxon>Dipodascaceae</taxon>
        <taxon>Magnusiomyces</taxon>
    </lineage>
</organism>
<dbReference type="PANTHER" id="PTHR13593:SF113">
    <property type="entry name" value="SI:DKEY-266F7.9"/>
    <property type="match status" value="1"/>
</dbReference>
<dbReference type="Proteomes" id="UP000398389">
    <property type="component" value="Unassembled WGS sequence"/>
</dbReference>
<dbReference type="CDD" id="cd08586">
    <property type="entry name" value="PI-PLCc_BcPLC_like"/>
    <property type="match status" value="1"/>
</dbReference>
<dbReference type="EMBL" id="CABVLU010000004">
    <property type="protein sequence ID" value="VVT56497.1"/>
    <property type="molecule type" value="Genomic_DNA"/>
</dbReference>
<keyword evidence="3" id="KW-1185">Reference proteome</keyword>
<dbReference type="GO" id="GO:0006629">
    <property type="term" value="P:lipid metabolic process"/>
    <property type="evidence" value="ECO:0007669"/>
    <property type="project" value="InterPro"/>
</dbReference>
<dbReference type="GO" id="GO:0008081">
    <property type="term" value="F:phosphoric diester hydrolase activity"/>
    <property type="evidence" value="ECO:0007669"/>
    <property type="project" value="InterPro"/>
</dbReference>
<dbReference type="GeneID" id="43583921"/>
<name>A0A5E8BYC5_9ASCO</name>
<reference evidence="2 3" key="1">
    <citation type="submission" date="2019-09" db="EMBL/GenBank/DDBJ databases">
        <authorList>
            <person name="Brejova B."/>
        </authorList>
    </citation>
    <scope>NUCLEOTIDE SEQUENCE [LARGE SCALE GENOMIC DNA]</scope>
</reference>
<feature type="domain" description="Phosphatidylinositol-specific phospholipase C X" evidence="1">
    <location>
        <begin position="18"/>
        <end position="178"/>
    </location>
</feature>
<dbReference type="InterPro" id="IPR051057">
    <property type="entry name" value="PI-PLC_domain"/>
</dbReference>
<gene>
    <name evidence="2" type="ORF">SAPINGB_P005106</name>
</gene>
<dbReference type="PROSITE" id="PS50007">
    <property type="entry name" value="PIPLC_X_DOMAIN"/>
    <property type="match status" value="1"/>
</dbReference>
<evidence type="ECO:0000313" key="2">
    <source>
        <dbReference type="EMBL" id="VVT56497.1"/>
    </source>
</evidence>
<accession>A0A5E8BYC5</accession>
<dbReference type="RefSeq" id="XP_031855712.1">
    <property type="nucleotide sequence ID" value="XM_031999821.1"/>
</dbReference>
<dbReference type="InterPro" id="IPR000909">
    <property type="entry name" value="PLipase_C_PInositol-sp_X_dom"/>
</dbReference>
<proteinExistence type="predicted"/>